<comment type="similarity">
    <text evidence="2 9">Belongs to the sulfotransferase 2 family.</text>
</comment>
<reference evidence="11" key="1">
    <citation type="submission" date="2013-03" db="EMBL/GenBank/DDBJ databases">
        <title>The Genome Sequence of Anopheles christyi ACHKN1017.</title>
        <authorList>
            <consortium name="The Broad Institute Genomics Platform"/>
            <person name="Neafsey D.E."/>
            <person name="Besansky N."/>
            <person name="Walker B."/>
            <person name="Young S.K."/>
            <person name="Zeng Q."/>
            <person name="Gargeya S."/>
            <person name="Fitzgerald M."/>
            <person name="Haas B."/>
            <person name="Abouelleil A."/>
            <person name="Allen A.W."/>
            <person name="Alvarado L."/>
            <person name="Arachchi H.M."/>
            <person name="Berlin A.M."/>
            <person name="Chapman S.B."/>
            <person name="Gainer-Dewar J."/>
            <person name="Goldberg J."/>
            <person name="Griggs A."/>
            <person name="Gujja S."/>
            <person name="Hansen M."/>
            <person name="Howarth C."/>
            <person name="Imamovic A."/>
            <person name="Ireland A."/>
            <person name="Larimer J."/>
            <person name="McCowan C."/>
            <person name="Murphy C."/>
            <person name="Pearson M."/>
            <person name="Poon T.W."/>
            <person name="Priest M."/>
            <person name="Roberts A."/>
            <person name="Saif S."/>
            <person name="Shea T."/>
            <person name="Sisk P."/>
            <person name="Sykes S."/>
            <person name="Wortman J."/>
            <person name="Nusbaum C."/>
            <person name="Birren B."/>
        </authorList>
    </citation>
    <scope>NUCLEOTIDE SEQUENCE [LARGE SCALE GENOMIC DNA]</scope>
    <source>
        <strain evidence="11">ACHKN1017</strain>
    </source>
</reference>
<dbReference type="STRING" id="43041.A0A182K9U2"/>
<dbReference type="GO" id="GO:0008146">
    <property type="term" value="F:sulfotransferase activity"/>
    <property type="evidence" value="ECO:0007669"/>
    <property type="project" value="InterPro"/>
</dbReference>
<dbReference type="AlphaFoldDB" id="A0A182K9U2"/>
<keyword evidence="11" id="KW-1185">Reference proteome</keyword>
<evidence type="ECO:0000256" key="9">
    <source>
        <dbReference type="RuleBase" id="RU364020"/>
    </source>
</evidence>
<comment type="subcellular location">
    <subcellularLocation>
        <location evidence="1 9">Golgi apparatus membrane</location>
        <topology evidence="1 9">Single-pass type II membrane protein</topology>
    </subcellularLocation>
</comment>
<evidence type="ECO:0000256" key="4">
    <source>
        <dbReference type="ARBA" id="ARBA00022692"/>
    </source>
</evidence>
<keyword evidence="8 9" id="KW-0325">Glycoprotein</keyword>
<evidence type="ECO:0000256" key="6">
    <source>
        <dbReference type="ARBA" id="ARBA00023034"/>
    </source>
</evidence>
<evidence type="ECO:0000256" key="5">
    <source>
        <dbReference type="ARBA" id="ARBA00022989"/>
    </source>
</evidence>
<dbReference type="InterPro" id="IPR005331">
    <property type="entry name" value="Sulfotransferase"/>
</dbReference>
<dbReference type="PANTHER" id="PTHR12137:SF63">
    <property type="entry name" value="CARBOHYDRATE SULFOTRANSFERASE"/>
    <property type="match status" value="1"/>
</dbReference>
<dbReference type="EnsemblMetazoa" id="ACHR007529-RA">
    <property type="protein sequence ID" value="ACHR007529-PA"/>
    <property type="gene ID" value="ACHR007529"/>
</dbReference>
<accession>A0A182K9U2</accession>
<dbReference type="Pfam" id="PF03567">
    <property type="entry name" value="Sulfotransfer_2"/>
    <property type="match status" value="1"/>
</dbReference>
<evidence type="ECO:0000256" key="7">
    <source>
        <dbReference type="ARBA" id="ARBA00023136"/>
    </source>
</evidence>
<keyword evidence="9" id="KW-0735">Signal-anchor</keyword>
<organism evidence="10 11">
    <name type="scientific">Anopheles christyi</name>
    <dbReference type="NCBI Taxonomy" id="43041"/>
    <lineage>
        <taxon>Eukaryota</taxon>
        <taxon>Metazoa</taxon>
        <taxon>Ecdysozoa</taxon>
        <taxon>Arthropoda</taxon>
        <taxon>Hexapoda</taxon>
        <taxon>Insecta</taxon>
        <taxon>Pterygota</taxon>
        <taxon>Neoptera</taxon>
        <taxon>Endopterygota</taxon>
        <taxon>Diptera</taxon>
        <taxon>Nematocera</taxon>
        <taxon>Culicoidea</taxon>
        <taxon>Culicidae</taxon>
        <taxon>Anophelinae</taxon>
        <taxon>Anopheles</taxon>
    </lineage>
</organism>
<evidence type="ECO:0000256" key="3">
    <source>
        <dbReference type="ARBA" id="ARBA00022679"/>
    </source>
</evidence>
<keyword evidence="4" id="KW-0812">Transmembrane</keyword>
<dbReference type="VEuPathDB" id="VectorBase:ACHR007529"/>
<evidence type="ECO:0000313" key="10">
    <source>
        <dbReference type="EnsemblMetazoa" id="ACHR007529-PA"/>
    </source>
</evidence>
<keyword evidence="9" id="KW-0119">Carbohydrate metabolism</keyword>
<evidence type="ECO:0000256" key="2">
    <source>
        <dbReference type="ARBA" id="ARBA00006339"/>
    </source>
</evidence>
<dbReference type="GO" id="GO:0016051">
    <property type="term" value="P:carbohydrate biosynthetic process"/>
    <property type="evidence" value="ECO:0007669"/>
    <property type="project" value="InterPro"/>
</dbReference>
<keyword evidence="6 9" id="KW-0333">Golgi apparatus</keyword>
<keyword evidence="7" id="KW-0472">Membrane</keyword>
<sequence>MHIDNLFLARKFYPKENRVTLMQSMEHSFSFIIVRHPFERLISAFEDRLLSMKNAYYSRVSQAIYHRYHPGENGKISFRDFVQYIIDDVDYRNSTAGKI</sequence>
<proteinExistence type="inferred from homology"/>
<keyword evidence="5" id="KW-1133">Transmembrane helix</keyword>
<reference evidence="10" key="2">
    <citation type="submission" date="2020-05" db="UniProtKB">
        <authorList>
            <consortium name="EnsemblMetazoa"/>
        </authorList>
    </citation>
    <scope>IDENTIFICATION</scope>
    <source>
        <strain evidence="10">ACHKN1017</strain>
    </source>
</reference>
<protein>
    <recommendedName>
        <fullName evidence="9">Carbohydrate sulfotransferase</fullName>
        <ecNumber evidence="9">2.8.2.-</ecNumber>
    </recommendedName>
</protein>
<dbReference type="EC" id="2.8.2.-" evidence="9"/>
<dbReference type="PANTHER" id="PTHR12137">
    <property type="entry name" value="CARBOHYDRATE SULFOTRANSFERASE"/>
    <property type="match status" value="1"/>
</dbReference>
<name>A0A182K9U2_9DIPT</name>
<keyword evidence="3 9" id="KW-0808">Transferase</keyword>
<evidence type="ECO:0000313" key="11">
    <source>
        <dbReference type="Proteomes" id="UP000075881"/>
    </source>
</evidence>
<dbReference type="GO" id="GO:0000139">
    <property type="term" value="C:Golgi membrane"/>
    <property type="evidence" value="ECO:0007669"/>
    <property type="project" value="UniProtKB-SubCell"/>
</dbReference>
<dbReference type="InterPro" id="IPR018011">
    <property type="entry name" value="Carb_sulfotrans_8-10"/>
</dbReference>
<evidence type="ECO:0000256" key="8">
    <source>
        <dbReference type="ARBA" id="ARBA00023180"/>
    </source>
</evidence>
<dbReference type="Proteomes" id="UP000075881">
    <property type="component" value="Unassembled WGS sequence"/>
</dbReference>
<evidence type="ECO:0000256" key="1">
    <source>
        <dbReference type="ARBA" id="ARBA00004323"/>
    </source>
</evidence>